<accession>A0ABN7SNH7</accession>
<dbReference type="CDD" id="cd05382">
    <property type="entry name" value="CAP_GAPR1-like"/>
    <property type="match status" value="1"/>
</dbReference>
<feature type="domain" description="SCP" evidence="1">
    <location>
        <begin position="45"/>
        <end position="193"/>
    </location>
</feature>
<proteinExistence type="predicted"/>
<dbReference type="SMART" id="SM00198">
    <property type="entry name" value="SCP"/>
    <property type="match status" value="1"/>
</dbReference>
<dbReference type="Gene3D" id="3.40.33.10">
    <property type="entry name" value="CAP"/>
    <property type="match status" value="1"/>
</dbReference>
<protein>
    <submittedName>
        <fullName evidence="2">Oidioi.mRNA.OKI2018_I69.chr1.g1628.t1.cds</fullName>
    </submittedName>
</protein>
<dbReference type="EMBL" id="OU015566">
    <property type="protein sequence ID" value="CAG5104876.1"/>
    <property type="molecule type" value="Genomic_DNA"/>
</dbReference>
<dbReference type="PRINTS" id="PR00837">
    <property type="entry name" value="V5TPXLIKE"/>
</dbReference>
<name>A0ABN7SNH7_OIKDI</name>
<gene>
    <name evidence="2" type="ORF">OKIOD_LOCUS10393</name>
</gene>
<organism evidence="2 3">
    <name type="scientific">Oikopleura dioica</name>
    <name type="common">Tunicate</name>
    <dbReference type="NCBI Taxonomy" id="34765"/>
    <lineage>
        <taxon>Eukaryota</taxon>
        <taxon>Metazoa</taxon>
        <taxon>Chordata</taxon>
        <taxon>Tunicata</taxon>
        <taxon>Appendicularia</taxon>
        <taxon>Copelata</taxon>
        <taxon>Oikopleuridae</taxon>
        <taxon>Oikopleura</taxon>
    </lineage>
</organism>
<dbReference type="Proteomes" id="UP001158576">
    <property type="component" value="Chromosome 1"/>
</dbReference>
<evidence type="ECO:0000313" key="2">
    <source>
        <dbReference type="EMBL" id="CAG5104876.1"/>
    </source>
</evidence>
<evidence type="ECO:0000313" key="3">
    <source>
        <dbReference type="Proteomes" id="UP001158576"/>
    </source>
</evidence>
<sequence length="204" mass="22681">MTDAETNLVIGTTELPANEVEHDETDLNIPEVIEFFKLNAAALRAGREACLARHNEKRALHLNTDPMTLDINITRDAQNWAEKIARGEVTGYDPDTICGENISLIPFSSALQYLTQGDYVGVAELVVDNWYSQVSNYNFAHHTMTDPNGAKVSSFVQTIWKNSTLLGVGITLKPDFSEVIVVCRYFQKGNIEGNRPQQVGQLKP</sequence>
<keyword evidence="3" id="KW-1185">Reference proteome</keyword>
<dbReference type="InterPro" id="IPR035940">
    <property type="entry name" value="CAP_sf"/>
</dbReference>
<dbReference type="PANTHER" id="PTHR10334">
    <property type="entry name" value="CYSTEINE-RICH SECRETORY PROTEIN-RELATED"/>
    <property type="match status" value="1"/>
</dbReference>
<dbReference type="Pfam" id="PF00188">
    <property type="entry name" value="CAP"/>
    <property type="match status" value="1"/>
</dbReference>
<dbReference type="InterPro" id="IPR014044">
    <property type="entry name" value="CAP_dom"/>
</dbReference>
<reference evidence="2 3" key="1">
    <citation type="submission" date="2021-04" db="EMBL/GenBank/DDBJ databases">
        <authorList>
            <person name="Bliznina A."/>
        </authorList>
    </citation>
    <scope>NUCLEOTIDE SEQUENCE [LARGE SCALE GENOMIC DNA]</scope>
</reference>
<dbReference type="SUPFAM" id="SSF55797">
    <property type="entry name" value="PR-1-like"/>
    <property type="match status" value="1"/>
</dbReference>
<evidence type="ECO:0000259" key="1">
    <source>
        <dbReference type="SMART" id="SM00198"/>
    </source>
</evidence>
<dbReference type="InterPro" id="IPR001283">
    <property type="entry name" value="CRISP-related"/>
</dbReference>
<dbReference type="InterPro" id="IPR034113">
    <property type="entry name" value="SCP_GAPR1-like"/>
</dbReference>